<evidence type="ECO:0000256" key="17">
    <source>
        <dbReference type="ARBA" id="ARBA00041185"/>
    </source>
</evidence>
<feature type="transmembrane region" description="Helical" evidence="21">
    <location>
        <begin position="222"/>
        <end position="243"/>
    </location>
</feature>
<protein>
    <recommendedName>
        <fullName evidence="17">Probable peptidoglycan glycosyltransferase FtsW</fullName>
        <ecNumber evidence="19">2.4.99.28</ecNumber>
    </recommendedName>
    <alternativeName>
        <fullName evidence="18">Cell division protein FtsW</fullName>
    </alternativeName>
    <alternativeName>
        <fullName evidence="15">Cell wall polymerase</fullName>
    </alternativeName>
    <alternativeName>
        <fullName evidence="14">Peptidoglycan polymerase</fullName>
    </alternativeName>
</protein>
<keyword evidence="7 21" id="KW-0812">Transmembrane</keyword>
<evidence type="ECO:0000313" key="23">
    <source>
        <dbReference type="Proteomes" id="UP000177947"/>
    </source>
</evidence>
<dbReference type="InterPro" id="IPR001182">
    <property type="entry name" value="FtsW/RodA"/>
</dbReference>
<keyword evidence="12" id="KW-0131">Cell cycle</keyword>
<keyword evidence="9" id="KW-0573">Peptidoglycan synthesis</keyword>
<sequence>MNSYRWIEITTFILIVLGLAILASSGVVLSYKIYGNNYYYLKHQIFPGLLLGIAGFFIARKIPHQKLKKIALPLLVVTIALLVAIFFDPVGFSFGGARRWIQLGGYSFQPAEILKISFVIYLAAWMEKRQNTIRNISLGFLPFLVMSGIIAFLLYLQPDFGTLGVILITGLLMFFVAGSKITHIITTILLGIIFLIVSAKISPYRFNRFLTFLNPEQDLLGIGYQINQAIIAIGSGGLFGLGIGQSRQKYNYLPEPIGDSIFAIASEEMGFIGALIIISLFLIFGYFGYKISKNAPTEFGKLLGFGLTSWIVVQALINITAISGLIPLTGVPLPFISFGGTSLIMALISVGIISNIAKRY</sequence>
<dbReference type="Proteomes" id="UP000177947">
    <property type="component" value="Unassembled WGS sequence"/>
</dbReference>
<evidence type="ECO:0000256" key="9">
    <source>
        <dbReference type="ARBA" id="ARBA00022984"/>
    </source>
</evidence>
<evidence type="ECO:0000256" key="4">
    <source>
        <dbReference type="ARBA" id="ARBA00022618"/>
    </source>
</evidence>
<evidence type="ECO:0000256" key="3">
    <source>
        <dbReference type="ARBA" id="ARBA00022475"/>
    </source>
</evidence>
<organism evidence="22 23">
    <name type="scientific">Candidatus Azambacteria bacterium RIFCSPLOWO2_01_FULL_37_9</name>
    <dbReference type="NCBI Taxonomy" id="1797297"/>
    <lineage>
        <taxon>Bacteria</taxon>
        <taxon>Candidatus Azamiibacteriota</taxon>
    </lineage>
</organism>
<keyword evidence="10 21" id="KW-1133">Transmembrane helix</keyword>
<dbReference type="EC" id="2.4.99.28" evidence="19"/>
<keyword evidence="5" id="KW-0328">Glycosyltransferase</keyword>
<dbReference type="AlphaFoldDB" id="A0A1F5C5N6"/>
<evidence type="ECO:0000313" key="22">
    <source>
        <dbReference type="EMBL" id="OGD38183.1"/>
    </source>
</evidence>
<comment type="subcellular location">
    <subcellularLocation>
        <location evidence="1">Cell membrane</location>
        <topology evidence="1">Multi-pass membrane protein</topology>
    </subcellularLocation>
</comment>
<dbReference type="InterPro" id="IPR013437">
    <property type="entry name" value="FtsW"/>
</dbReference>
<evidence type="ECO:0000256" key="13">
    <source>
        <dbReference type="ARBA" id="ARBA00023316"/>
    </source>
</evidence>
<evidence type="ECO:0000256" key="21">
    <source>
        <dbReference type="SAM" id="Phobius"/>
    </source>
</evidence>
<evidence type="ECO:0000256" key="18">
    <source>
        <dbReference type="ARBA" id="ARBA00041418"/>
    </source>
</evidence>
<keyword evidence="3" id="KW-1003">Cell membrane</keyword>
<gene>
    <name evidence="22" type="ORF">A2907_02035</name>
</gene>
<dbReference type="PANTHER" id="PTHR30474">
    <property type="entry name" value="CELL CYCLE PROTEIN"/>
    <property type="match status" value="1"/>
</dbReference>
<evidence type="ECO:0000256" key="6">
    <source>
        <dbReference type="ARBA" id="ARBA00022679"/>
    </source>
</evidence>
<feature type="transmembrane region" description="Helical" evidence="21">
    <location>
        <begin position="70"/>
        <end position="87"/>
    </location>
</feature>
<dbReference type="EMBL" id="MEYQ01000052">
    <property type="protein sequence ID" value="OGD38183.1"/>
    <property type="molecule type" value="Genomic_DNA"/>
</dbReference>
<evidence type="ECO:0000256" key="11">
    <source>
        <dbReference type="ARBA" id="ARBA00023136"/>
    </source>
</evidence>
<feature type="transmembrane region" description="Helical" evidence="21">
    <location>
        <begin position="335"/>
        <end position="357"/>
    </location>
</feature>
<evidence type="ECO:0000256" key="15">
    <source>
        <dbReference type="ARBA" id="ARBA00033270"/>
    </source>
</evidence>
<comment type="similarity">
    <text evidence="16">Belongs to the SEDS family. FtsW subfamily.</text>
</comment>
<dbReference type="GO" id="GO:0071555">
    <property type="term" value="P:cell wall organization"/>
    <property type="evidence" value="ECO:0007669"/>
    <property type="project" value="UniProtKB-KW"/>
</dbReference>
<keyword evidence="8" id="KW-0133">Cell shape</keyword>
<feature type="transmembrane region" description="Helical" evidence="21">
    <location>
        <begin position="107"/>
        <end position="124"/>
    </location>
</feature>
<evidence type="ECO:0000256" key="16">
    <source>
        <dbReference type="ARBA" id="ARBA00038053"/>
    </source>
</evidence>
<comment type="caution">
    <text evidence="22">The sequence shown here is derived from an EMBL/GenBank/DDBJ whole genome shotgun (WGS) entry which is preliminary data.</text>
</comment>
<name>A0A1F5C5N6_9BACT</name>
<keyword evidence="6" id="KW-0808">Transferase</keyword>
<evidence type="ECO:0000256" key="7">
    <source>
        <dbReference type="ARBA" id="ARBA00022692"/>
    </source>
</evidence>
<feature type="transmembrane region" description="Helical" evidence="21">
    <location>
        <begin position="309"/>
        <end position="328"/>
    </location>
</feature>
<dbReference type="GO" id="GO:0008360">
    <property type="term" value="P:regulation of cell shape"/>
    <property type="evidence" value="ECO:0007669"/>
    <property type="project" value="UniProtKB-KW"/>
</dbReference>
<evidence type="ECO:0000256" key="2">
    <source>
        <dbReference type="ARBA" id="ARBA00004752"/>
    </source>
</evidence>
<evidence type="ECO:0000256" key="10">
    <source>
        <dbReference type="ARBA" id="ARBA00022989"/>
    </source>
</evidence>
<feature type="transmembrane region" description="Helical" evidence="21">
    <location>
        <begin position="136"/>
        <end position="154"/>
    </location>
</feature>
<feature type="transmembrane region" description="Helical" evidence="21">
    <location>
        <begin position="184"/>
        <end position="202"/>
    </location>
</feature>
<feature type="transmembrane region" description="Helical" evidence="21">
    <location>
        <begin position="40"/>
        <end position="58"/>
    </location>
</feature>
<evidence type="ECO:0000256" key="19">
    <source>
        <dbReference type="ARBA" id="ARBA00044770"/>
    </source>
</evidence>
<evidence type="ECO:0000256" key="12">
    <source>
        <dbReference type="ARBA" id="ARBA00023306"/>
    </source>
</evidence>
<accession>A0A1F5C5N6</accession>
<comment type="catalytic activity">
    <reaction evidence="20">
        <text>[GlcNAc-(1-&gt;4)-Mur2Ac(oyl-L-Ala-gamma-D-Glu-L-Lys-D-Ala-D-Ala)](n)-di-trans,octa-cis-undecaprenyl diphosphate + beta-D-GlcNAc-(1-&gt;4)-Mur2Ac(oyl-L-Ala-gamma-D-Glu-L-Lys-D-Ala-D-Ala)-di-trans,octa-cis-undecaprenyl diphosphate = [GlcNAc-(1-&gt;4)-Mur2Ac(oyl-L-Ala-gamma-D-Glu-L-Lys-D-Ala-D-Ala)](n+1)-di-trans,octa-cis-undecaprenyl diphosphate + di-trans,octa-cis-undecaprenyl diphosphate + H(+)</text>
        <dbReference type="Rhea" id="RHEA:23708"/>
        <dbReference type="Rhea" id="RHEA-COMP:9602"/>
        <dbReference type="Rhea" id="RHEA-COMP:9603"/>
        <dbReference type="ChEBI" id="CHEBI:15378"/>
        <dbReference type="ChEBI" id="CHEBI:58405"/>
        <dbReference type="ChEBI" id="CHEBI:60033"/>
        <dbReference type="ChEBI" id="CHEBI:78435"/>
        <dbReference type="EC" id="2.4.99.28"/>
    </reaction>
</comment>
<feature type="transmembrane region" description="Helical" evidence="21">
    <location>
        <begin position="269"/>
        <end position="289"/>
    </location>
</feature>
<evidence type="ECO:0000256" key="14">
    <source>
        <dbReference type="ARBA" id="ARBA00032370"/>
    </source>
</evidence>
<keyword evidence="4 22" id="KW-0132">Cell division</keyword>
<dbReference type="PANTHER" id="PTHR30474:SF2">
    <property type="entry name" value="PEPTIDOGLYCAN GLYCOSYLTRANSFERASE FTSW-RELATED"/>
    <property type="match status" value="1"/>
</dbReference>
<evidence type="ECO:0000256" key="1">
    <source>
        <dbReference type="ARBA" id="ARBA00004651"/>
    </source>
</evidence>
<evidence type="ECO:0000256" key="20">
    <source>
        <dbReference type="ARBA" id="ARBA00049902"/>
    </source>
</evidence>
<evidence type="ECO:0000256" key="8">
    <source>
        <dbReference type="ARBA" id="ARBA00022960"/>
    </source>
</evidence>
<dbReference type="NCBIfam" id="TIGR02614">
    <property type="entry name" value="ftsW"/>
    <property type="match status" value="1"/>
</dbReference>
<dbReference type="Pfam" id="PF01098">
    <property type="entry name" value="FTSW_RODA_SPOVE"/>
    <property type="match status" value="1"/>
</dbReference>
<dbReference type="GO" id="GO:0051301">
    <property type="term" value="P:cell division"/>
    <property type="evidence" value="ECO:0007669"/>
    <property type="project" value="UniProtKB-KW"/>
</dbReference>
<dbReference type="GO" id="GO:0005886">
    <property type="term" value="C:plasma membrane"/>
    <property type="evidence" value="ECO:0007669"/>
    <property type="project" value="UniProtKB-SubCell"/>
</dbReference>
<feature type="transmembrane region" description="Helical" evidence="21">
    <location>
        <begin position="12"/>
        <end position="34"/>
    </location>
</feature>
<evidence type="ECO:0000256" key="5">
    <source>
        <dbReference type="ARBA" id="ARBA00022676"/>
    </source>
</evidence>
<dbReference type="GO" id="GO:0032153">
    <property type="term" value="C:cell division site"/>
    <property type="evidence" value="ECO:0007669"/>
    <property type="project" value="TreeGrafter"/>
</dbReference>
<comment type="pathway">
    <text evidence="2">Cell wall biogenesis; peptidoglycan biosynthesis.</text>
</comment>
<dbReference type="GO" id="GO:0008955">
    <property type="term" value="F:peptidoglycan glycosyltransferase activity"/>
    <property type="evidence" value="ECO:0007669"/>
    <property type="project" value="UniProtKB-EC"/>
</dbReference>
<dbReference type="GO" id="GO:0015648">
    <property type="term" value="F:lipid-linked peptidoglycan transporter activity"/>
    <property type="evidence" value="ECO:0007669"/>
    <property type="project" value="TreeGrafter"/>
</dbReference>
<proteinExistence type="inferred from homology"/>
<feature type="transmembrane region" description="Helical" evidence="21">
    <location>
        <begin position="160"/>
        <end position="177"/>
    </location>
</feature>
<dbReference type="GO" id="GO:0009252">
    <property type="term" value="P:peptidoglycan biosynthetic process"/>
    <property type="evidence" value="ECO:0007669"/>
    <property type="project" value="UniProtKB-KW"/>
</dbReference>
<keyword evidence="13" id="KW-0961">Cell wall biogenesis/degradation</keyword>
<keyword evidence="11 21" id="KW-0472">Membrane</keyword>
<reference evidence="22 23" key="1">
    <citation type="journal article" date="2016" name="Nat. Commun.">
        <title>Thousands of microbial genomes shed light on interconnected biogeochemical processes in an aquifer system.</title>
        <authorList>
            <person name="Anantharaman K."/>
            <person name="Brown C.T."/>
            <person name="Hug L.A."/>
            <person name="Sharon I."/>
            <person name="Castelle C.J."/>
            <person name="Probst A.J."/>
            <person name="Thomas B.C."/>
            <person name="Singh A."/>
            <person name="Wilkins M.J."/>
            <person name="Karaoz U."/>
            <person name="Brodie E.L."/>
            <person name="Williams K.H."/>
            <person name="Hubbard S.S."/>
            <person name="Banfield J.F."/>
        </authorList>
    </citation>
    <scope>NUCLEOTIDE SEQUENCE [LARGE SCALE GENOMIC DNA]</scope>
</reference>